<dbReference type="AlphaFoldDB" id="A0A2P2NRQ5"/>
<reference evidence="1" key="1">
    <citation type="submission" date="2018-02" db="EMBL/GenBank/DDBJ databases">
        <title>Rhizophora mucronata_Transcriptome.</title>
        <authorList>
            <person name="Meera S.P."/>
            <person name="Sreeshan A."/>
            <person name="Augustine A."/>
        </authorList>
    </citation>
    <scope>NUCLEOTIDE SEQUENCE</scope>
    <source>
        <tissue evidence="1">Leaf</tissue>
    </source>
</reference>
<evidence type="ECO:0000313" key="1">
    <source>
        <dbReference type="EMBL" id="MBX45176.1"/>
    </source>
</evidence>
<organism evidence="1">
    <name type="scientific">Rhizophora mucronata</name>
    <name type="common">Asiatic mangrove</name>
    <dbReference type="NCBI Taxonomy" id="61149"/>
    <lineage>
        <taxon>Eukaryota</taxon>
        <taxon>Viridiplantae</taxon>
        <taxon>Streptophyta</taxon>
        <taxon>Embryophyta</taxon>
        <taxon>Tracheophyta</taxon>
        <taxon>Spermatophyta</taxon>
        <taxon>Magnoliopsida</taxon>
        <taxon>eudicotyledons</taxon>
        <taxon>Gunneridae</taxon>
        <taxon>Pentapetalae</taxon>
        <taxon>rosids</taxon>
        <taxon>fabids</taxon>
        <taxon>Malpighiales</taxon>
        <taxon>Rhizophoraceae</taxon>
        <taxon>Rhizophora</taxon>
    </lineage>
</organism>
<protein>
    <submittedName>
        <fullName evidence="1">Uncharacterized protein</fullName>
    </submittedName>
</protein>
<sequence>MIPWSWSRDYPRSHTFWTKMVPAHPNHYPVWYPLLSIFSCTQCFDV</sequence>
<proteinExistence type="predicted"/>
<accession>A0A2P2NRQ5</accession>
<name>A0A2P2NRQ5_RHIMU</name>
<dbReference type="EMBL" id="GGEC01064692">
    <property type="protein sequence ID" value="MBX45176.1"/>
    <property type="molecule type" value="Transcribed_RNA"/>
</dbReference>